<keyword evidence="2" id="KW-1185">Reference proteome</keyword>
<name>A0ACC3SCB4_9PEZI</name>
<evidence type="ECO:0000313" key="2">
    <source>
        <dbReference type="Proteomes" id="UP001320706"/>
    </source>
</evidence>
<reference evidence="1" key="1">
    <citation type="submission" date="2024-02" db="EMBL/GenBank/DDBJ databases">
        <title>Metagenome Assembled Genome of Zalaria obscura JY119.</title>
        <authorList>
            <person name="Vighnesh L."/>
            <person name="Jagadeeshwari U."/>
            <person name="Venkata Ramana C."/>
            <person name="Sasikala C."/>
        </authorList>
    </citation>
    <scope>NUCLEOTIDE SEQUENCE</scope>
    <source>
        <strain evidence="1">JY119</strain>
    </source>
</reference>
<accession>A0ACC3SCB4</accession>
<evidence type="ECO:0000313" key="1">
    <source>
        <dbReference type="EMBL" id="KAK8206885.1"/>
    </source>
</evidence>
<proteinExistence type="predicted"/>
<sequence length="542" mass="59856">MSTAVIGAVNGQISAVFGKLSALHAKNAFAFAIIAGELFQTPDNASDEAETEVDQLLNGKIEVPLPTYFAMARGGMPARVAERLKDNAGELCPNLYFLGRRTTVKTSEGVRIVALGGVHANLPNDKEVLGEFMPVHTDNDVKILRGANNADILVTSEWPAEIRTGSQAAYTGEDPVSQQGVAELCTRLKPRYHFSCSSGFFEREPFFHTQDEDSVGYQITRFISLAPYGNPNKQKWIYAFSLDPSAAPPVTIPSGVTASPLSFVGKKRKAEDAPGFSRYSNGDSQPRRQNNKRRRAPPPTPQECFFCLSNPNIAAHLITSIGNSAYLTTAKGPLSTSTTFPTLGFPGHTLIIPLEHAPSIAAIQDTDSKRDTVAEMQRYRNALQQMVAARGKDAPETGKLGAVTWDITRAGGIHIHWQFLPVPQDLISKGLVEAAFKVEAENERYPKFAEKENVDEEVEGDYFKVTIWSQEEDGKTKEKVLVLPLDPSFRFDLQFARRVLAKLLGLEKRLHWQDCAQTEEEETKDAEAFKEAFKLFDFSLEE</sequence>
<dbReference type="Proteomes" id="UP001320706">
    <property type="component" value="Unassembled WGS sequence"/>
</dbReference>
<comment type="caution">
    <text evidence="1">The sequence shown here is derived from an EMBL/GenBank/DDBJ whole genome shotgun (WGS) entry which is preliminary data.</text>
</comment>
<dbReference type="EMBL" id="JAMKPW020000022">
    <property type="protein sequence ID" value="KAK8206885.1"/>
    <property type="molecule type" value="Genomic_DNA"/>
</dbReference>
<gene>
    <name evidence="1" type="ORF">M8818_004720</name>
</gene>
<organism evidence="1 2">
    <name type="scientific">Zalaria obscura</name>
    <dbReference type="NCBI Taxonomy" id="2024903"/>
    <lineage>
        <taxon>Eukaryota</taxon>
        <taxon>Fungi</taxon>
        <taxon>Dikarya</taxon>
        <taxon>Ascomycota</taxon>
        <taxon>Pezizomycotina</taxon>
        <taxon>Dothideomycetes</taxon>
        <taxon>Dothideomycetidae</taxon>
        <taxon>Dothideales</taxon>
        <taxon>Zalariaceae</taxon>
        <taxon>Zalaria</taxon>
    </lineage>
</organism>
<protein>
    <submittedName>
        <fullName evidence="1">Uncharacterized protein</fullName>
    </submittedName>
</protein>